<dbReference type="SUPFAM" id="SSF109604">
    <property type="entry name" value="HD-domain/PDEase-like"/>
    <property type="match status" value="1"/>
</dbReference>
<dbReference type="SMART" id="SM00471">
    <property type="entry name" value="HDc"/>
    <property type="match status" value="1"/>
</dbReference>
<proteinExistence type="predicted"/>
<accession>A0A550J5T6</accession>
<sequence length="446" mass="49138">MQLDQLKKIIYGMSGVHKGLRLYPAAHPAIQQQAQNLAKDFLAAFQKKPRIRLGILEDTLFFEKHMFVLSEPAIEEVRTLIAERGLEGLEFEVGLSAQEIQRFFQILHESEVGGEALAQLLTDQGITHIQPVVLETQEADERAEPPRKIYQRALTVVSHIFNDVRMGRIPSTAEAIEVVGSMVRSTLSEPHALLALSLLKDYDNYTFTHSVNVSVIALAVGHACGLSEEKMRTLGLGALLHDIGKLIINKDIINKPGRLTEAEYEEIKKHPASGSVIAGQMEGISEEVVDIILGHHLNYDRSGYPADARGRKISQLADMATIADTYDAMTTLRSYQRPVTPRMAVKNLMDLSGTTLHPILLQKLVDYLGPYPVGSLVRLDSNELAVVTKVGDRQGGNSVDLKIITTSEGKKLPQPTLATLSGADLARIIAEVDPVGRNIEVTEYFD</sequence>
<dbReference type="AlphaFoldDB" id="A0A550J5T6"/>
<dbReference type="Pfam" id="PF13487">
    <property type="entry name" value="HD_5"/>
    <property type="match status" value="1"/>
</dbReference>
<organism evidence="3 4">
    <name type="scientific">Trichloromonas acetexigens</name>
    <dbReference type="NCBI Taxonomy" id="38815"/>
    <lineage>
        <taxon>Bacteria</taxon>
        <taxon>Pseudomonadati</taxon>
        <taxon>Thermodesulfobacteriota</taxon>
        <taxon>Desulfuromonadia</taxon>
        <taxon>Desulfuromonadales</taxon>
        <taxon>Trichloromonadaceae</taxon>
        <taxon>Trichloromonas</taxon>
    </lineage>
</organism>
<keyword evidence="4" id="KW-1185">Reference proteome</keyword>
<dbReference type="InterPro" id="IPR037522">
    <property type="entry name" value="HD_GYP_dom"/>
</dbReference>
<evidence type="ECO:0000313" key="3">
    <source>
        <dbReference type="EMBL" id="TRO78574.1"/>
    </source>
</evidence>
<evidence type="ECO:0000259" key="1">
    <source>
        <dbReference type="PROSITE" id="PS51831"/>
    </source>
</evidence>
<dbReference type="Proteomes" id="UP000317155">
    <property type="component" value="Unassembled WGS sequence"/>
</dbReference>
<dbReference type="CDD" id="cd00077">
    <property type="entry name" value="HDc"/>
    <property type="match status" value="1"/>
</dbReference>
<dbReference type="InterPro" id="IPR006675">
    <property type="entry name" value="HDIG_dom"/>
</dbReference>
<feature type="domain" description="HD" evidence="1">
    <location>
        <begin position="206"/>
        <end position="329"/>
    </location>
</feature>
<evidence type="ECO:0000259" key="2">
    <source>
        <dbReference type="PROSITE" id="PS51832"/>
    </source>
</evidence>
<dbReference type="Gene3D" id="1.10.3210.10">
    <property type="entry name" value="Hypothetical protein af1432"/>
    <property type="match status" value="1"/>
</dbReference>
<dbReference type="OrthoDB" id="9802066at2"/>
<dbReference type="NCBIfam" id="TIGR00277">
    <property type="entry name" value="HDIG"/>
    <property type="match status" value="1"/>
</dbReference>
<dbReference type="PROSITE" id="PS51831">
    <property type="entry name" value="HD"/>
    <property type="match status" value="1"/>
</dbReference>
<dbReference type="RefSeq" id="WP_092054808.1">
    <property type="nucleotide sequence ID" value="NZ_FOJJ01000008.1"/>
</dbReference>
<dbReference type="InterPro" id="IPR003607">
    <property type="entry name" value="HD/PDEase_dom"/>
</dbReference>
<gene>
    <name evidence="3" type="ORF">FL622_15750</name>
</gene>
<dbReference type="PANTHER" id="PTHR43155">
    <property type="entry name" value="CYCLIC DI-GMP PHOSPHODIESTERASE PA4108-RELATED"/>
    <property type="match status" value="1"/>
</dbReference>
<dbReference type="PROSITE" id="PS51832">
    <property type="entry name" value="HD_GYP"/>
    <property type="match status" value="1"/>
</dbReference>
<name>A0A550J5T6_9BACT</name>
<evidence type="ECO:0000313" key="4">
    <source>
        <dbReference type="Proteomes" id="UP000317155"/>
    </source>
</evidence>
<dbReference type="InterPro" id="IPR006674">
    <property type="entry name" value="HD_domain"/>
</dbReference>
<comment type="caution">
    <text evidence="3">The sequence shown here is derived from an EMBL/GenBank/DDBJ whole genome shotgun (WGS) entry which is preliminary data.</text>
</comment>
<dbReference type="PANTHER" id="PTHR43155:SF2">
    <property type="entry name" value="CYCLIC DI-GMP PHOSPHODIESTERASE PA4108"/>
    <property type="match status" value="1"/>
</dbReference>
<protein>
    <submittedName>
        <fullName evidence="3">HD-GYP domain-containing protein</fullName>
    </submittedName>
</protein>
<feature type="domain" description="HD-GYP" evidence="2">
    <location>
        <begin position="184"/>
        <end position="380"/>
    </location>
</feature>
<reference evidence="3 4" key="1">
    <citation type="submission" date="2019-07" db="EMBL/GenBank/DDBJ databases">
        <title>Insights of Desulfuromonas acetexigens electromicrobiology.</title>
        <authorList>
            <person name="Katuri K."/>
            <person name="Sapireddy V."/>
            <person name="Shaw D.R."/>
            <person name="Saikaly P."/>
        </authorList>
    </citation>
    <scope>NUCLEOTIDE SEQUENCE [LARGE SCALE GENOMIC DNA]</scope>
    <source>
        <strain evidence="3 4">2873</strain>
    </source>
</reference>
<dbReference type="EMBL" id="VJVV01000016">
    <property type="protein sequence ID" value="TRO78574.1"/>
    <property type="molecule type" value="Genomic_DNA"/>
</dbReference>